<evidence type="ECO:0000313" key="2">
    <source>
        <dbReference type="Proteomes" id="UP000799118"/>
    </source>
</evidence>
<dbReference type="OrthoDB" id="2976650at2759"/>
<accession>A0A6A4H5B8</accession>
<proteinExistence type="predicted"/>
<sequence length="302" mass="34481">MARAALRKERVNYVNLQQHPALRITGAKLSKMTQGLAYRIIKHQQTSKANAMTRSRTEANLDKIKLSVEDRFGYTPTTEAIWTSIRHKDFECKTRNFLWMVTHDAYWTGTHWLRDSMKPELQERATCNECGKIDDFRHILTECESPGQALIWELAGSLWEKKGGNIPWSFISLGDVLGCGLARTKANRIQIGESRLWKILISESAYLIWTLHCEQAIANEGIPFNAKLITNKWVRMINDHLELDRRITHHRYGTKALANGLVIHTWRGTLMNEENLPKDWTKESGVLVGITGGQNEEVSGVG</sequence>
<protein>
    <recommendedName>
        <fullName evidence="3">Reverse transcriptase zinc-binding domain-containing protein</fullName>
    </recommendedName>
</protein>
<evidence type="ECO:0008006" key="3">
    <source>
        <dbReference type="Google" id="ProtNLM"/>
    </source>
</evidence>
<dbReference type="EMBL" id="ML769572">
    <property type="protein sequence ID" value="KAE9393409.1"/>
    <property type="molecule type" value="Genomic_DNA"/>
</dbReference>
<organism evidence="1 2">
    <name type="scientific">Gymnopus androsaceus JB14</name>
    <dbReference type="NCBI Taxonomy" id="1447944"/>
    <lineage>
        <taxon>Eukaryota</taxon>
        <taxon>Fungi</taxon>
        <taxon>Dikarya</taxon>
        <taxon>Basidiomycota</taxon>
        <taxon>Agaricomycotina</taxon>
        <taxon>Agaricomycetes</taxon>
        <taxon>Agaricomycetidae</taxon>
        <taxon>Agaricales</taxon>
        <taxon>Marasmiineae</taxon>
        <taxon>Omphalotaceae</taxon>
        <taxon>Gymnopus</taxon>
    </lineage>
</organism>
<evidence type="ECO:0000313" key="1">
    <source>
        <dbReference type="EMBL" id="KAE9393409.1"/>
    </source>
</evidence>
<name>A0A6A4H5B8_9AGAR</name>
<reference evidence="1" key="1">
    <citation type="journal article" date="2019" name="Environ. Microbiol.">
        <title>Fungal ecological strategies reflected in gene transcription - a case study of two litter decomposers.</title>
        <authorList>
            <person name="Barbi F."/>
            <person name="Kohler A."/>
            <person name="Barry K."/>
            <person name="Baskaran P."/>
            <person name="Daum C."/>
            <person name="Fauchery L."/>
            <person name="Ihrmark K."/>
            <person name="Kuo A."/>
            <person name="LaButti K."/>
            <person name="Lipzen A."/>
            <person name="Morin E."/>
            <person name="Grigoriev I.V."/>
            <person name="Henrissat B."/>
            <person name="Lindahl B."/>
            <person name="Martin F."/>
        </authorList>
    </citation>
    <scope>NUCLEOTIDE SEQUENCE</scope>
    <source>
        <strain evidence="1">JB14</strain>
    </source>
</reference>
<keyword evidence="2" id="KW-1185">Reference proteome</keyword>
<dbReference type="Proteomes" id="UP000799118">
    <property type="component" value="Unassembled WGS sequence"/>
</dbReference>
<dbReference type="AlphaFoldDB" id="A0A6A4H5B8"/>
<gene>
    <name evidence="1" type="ORF">BT96DRAFT_829288</name>
</gene>